<sequence length="166" mass="18615">MPRKDPHANRAARDFMQHLVPAYTEELTSAVKPLIELAKKCRADDHKPTINEVHQVLHELHLALKASEEMKWELLAATRPAGSSVEYIARASHTAYSKTKARLSMHPISRAKGVNFVRVDTHMRGTGGADSDFSDFRFVVQKISPQVVGWELWFPDSVDPDGEVST</sequence>
<keyword evidence="2" id="KW-1185">Reference proteome</keyword>
<dbReference type="RefSeq" id="WP_068567966.1">
    <property type="nucleotide sequence ID" value="NZ_FNLF01000002.1"/>
</dbReference>
<dbReference type="AlphaFoldDB" id="A0A1H1H534"/>
<proteinExistence type="predicted"/>
<organism evidence="1 2">
    <name type="scientific">Tsukamurella pulmonis</name>
    <dbReference type="NCBI Taxonomy" id="47312"/>
    <lineage>
        <taxon>Bacteria</taxon>
        <taxon>Bacillati</taxon>
        <taxon>Actinomycetota</taxon>
        <taxon>Actinomycetes</taxon>
        <taxon>Mycobacteriales</taxon>
        <taxon>Tsukamurellaceae</taxon>
        <taxon>Tsukamurella</taxon>
    </lineage>
</organism>
<evidence type="ECO:0000313" key="2">
    <source>
        <dbReference type="Proteomes" id="UP000183053"/>
    </source>
</evidence>
<dbReference type="STRING" id="47312.SAMN04489765_3824"/>
<gene>
    <name evidence="1" type="ORF">SAMN04489765_3824</name>
</gene>
<accession>A0A1H1H534</accession>
<reference evidence="2" key="1">
    <citation type="submission" date="2016-10" db="EMBL/GenBank/DDBJ databases">
        <authorList>
            <person name="Varghese N."/>
            <person name="Submissions S."/>
        </authorList>
    </citation>
    <scope>NUCLEOTIDE SEQUENCE [LARGE SCALE GENOMIC DNA]</scope>
    <source>
        <strain evidence="2">DSM 44142</strain>
    </source>
</reference>
<dbReference type="Proteomes" id="UP000183053">
    <property type="component" value="Unassembled WGS sequence"/>
</dbReference>
<dbReference type="OrthoDB" id="9961263at2"/>
<name>A0A1H1H534_9ACTN</name>
<dbReference type="EMBL" id="FNLF01000002">
    <property type="protein sequence ID" value="SDR20560.1"/>
    <property type="molecule type" value="Genomic_DNA"/>
</dbReference>
<protein>
    <submittedName>
        <fullName evidence="1">Uncharacterized protein</fullName>
    </submittedName>
</protein>
<evidence type="ECO:0000313" key="1">
    <source>
        <dbReference type="EMBL" id="SDR20560.1"/>
    </source>
</evidence>